<organism evidence="2 3">
    <name type="scientific">Sinorhizobium fredii (strain HH103)</name>
    <dbReference type="NCBI Taxonomy" id="1117943"/>
    <lineage>
        <taxon>Bacteria</taxon>
        <taxon>Pseudomonadati</taxon>
        <taxon>Pseudomonadota</taxon>
        <taxon>Alphaproteobacteria</taxon>
        <taxon>Hyphomicrobiales</taxon>
        <taxon>Rhizobiaceae</taxon>
        <taxon>Sinorhizobium/Ensifer group</taxon>
        <taxon>Sinorhizobium</taxon>
    </lineage>
</organism>
<evidence type="ECO:0000313" key="2">
    <source>
        <dbReference type="EMBL" id="CCE98506.1"/>
    </source>
</evidence>
<dbReference type="KEGG" id="sfh:SFHH103_04015"/>
<dbReference type="Proteomes" id="UP000007735">
    <property type="component" value="Plasmid pSfHH103b"/>
</dbReference>
<name>G9ABS7_SINF1</name>
<protein>
    <recommendedName>
        <fullName evidence="4">DUF2188 domain-containing protein</fullName>
    </recommendedName>
</protein>
<proteinExistence type="predicted"/>
<reference evidence="2 3" key="1">
    <citation type="journal article" date="2012" name="J. Bacteriol.">
        <title>Genome sequence of the soybean symbiont Sinorhizobium fredii HH103.</title>
        <authorList>
            <person name="Weidner S."/>
            <person name="Becker A."/>
            <person name="Bonilla I."/>
            <person name="Jaenicke S."/>
            <person name="Lloret J."/>
            <person name="Margaret I."/>
            <person name="Puhler A."/>
            <person name="Ruiz-Sainz J.E."/>
            <person name="Schneiker-Bekel S."/>
            <person name="Szczepanowski R."/>
            <person name="Vinardell J.M."/>
            <person name="Zehner S."/>
            <person name="Gottfert M."/>
        </authorList>
    </citation>
    <scope>NUCLEOTIDE SEQUENCE [LARGE SCALE GENOMIC DNA]</scope>
    <source>
        <strain evidence="2 3">HH103</strain>
        <plasmid evidence="3">pSfHH103b</plasmid>
    </source>
</reference>
<feature type="compositionally biased region" description="Basic and acidic residues" evidence="1">
    <location>
        <begin position="46"/>
        <end position="70"/>
    </location>
</feature>
<feature type="region of interest" description="Disordered" evidence="1">
    <location>
        <begin position="1"/>
        <end position="70"/>
    </location>
</feature>
<sequence>MMPHPDGGWQVKRDGNQKASHRTDRKVDAEKLARPISQHQGTELQIHGKDGAIQRSDSHGHDPNPPKDKA</sequence>
<evidence type="ECO:0008006" key="4">
    <source>
        <dbReference type="Google" id="ProtNLM"/>
    </source>
</evidence>
<dbReference type="Pfam" id="PF09954">
    <property type="entry name" value="DUF2188"/>
    <property type="match status" value="1"/>
</dbReference>
<gene>
    <name evidence="2" type="ordered locus">SFHH103_04015</name>
</gene>
<dbReference type="PATRIC" id="fig|380.5.peg.4233"/>
<dbReference type="InterPro" id="IPR018691">
    <property type="entry name" value="DUF2188"/>
</dbReference>
<dbReference type="EMBL" id="HE616892">
    <property type="protein sequence ID" value="CCE98506.1"/>
    <property type="molecule type" value="Genomic_DNA"/>
</dbReference>
<dbReference type="AlphaFoldDB" id="G9ABS7"/>
<dbReference type="HOGENOM" id="CLU_179056_2_2_5"/>
<evidence type="ECO:0000256" key="1">
    <source>
        <dbReference type="SAM" id="MobiDB-lite"/>
    </source>
</evidence>
<evidence type="ECO:0000313" key="3">
    <source>
        <dbReference type="Proteomes" id="UP000007735"/>
    </source>
</evidence>
<geneLocation type="plasmid" evidence="2 3">
    <name>pSfHH103b</name>
</geneLocation>
<feature type="compositionally biased region" description="Basic and acidic residues" evidence="1">
    <location>
        <begin position="11"/>
        <end position="33"/>
    </location>
</feature>
<keyword evidence="2" id="KW-0614">Plasmid</keyword>
<accession>G9ABS7</accession>